<dbReference type="InterPro" id="IPR054765">
    <property type="entry name" value="SLBB_dom"/>
</dbReference>
<evidence type="ECO:0000256" key="3">
    <source>
        <dbReference type="ARBA" id="ARBA00022448"/>
    </source>
</evidence>
<evidence type="ECO:0000256" key="6">
    <source>
        <dbReference type="ARBA" id="ARBA00022692"/>
    </source>
</evidence>
<keyword evidence="14" id="KW-0449">Lipoprotein</keyword>
<sequence length="233" mass="24989">MVICVILLRTCLTLLLVTLLAGCATRAAVVRDGPASLPPSDPVAAALGRPDYRIGPSDLLKVEVFQVENLSREVRVNNAGRITLPLLGAIDAAGRTTEELEAVIAAGYADRYLQDPQVSVSLQEAASQRVTVEGAVNDPGIFPIASRLTLLQAIALAKGPSNVADERNVVVFRTVDGRRLLARFDLKAIREGVAADPDILGEDMVVVDESGGKVWLRRFIELTPLIGVWGVFR</sequence>
<dbReference type="PANTHER" id="PTHR33619:SF3">
    <property type="entry name" value="POLYSACCHARIDE EXPORT PROTEIN GFCE-RELATED"/>
    <property type="match status" value="1"/>
</dbReference>
<keyword evidence="10" id="KW-0626">Porin</keyword>
<keyword evidence="8" id="KW-0625">Polysaccharide transport</keyword>
<evidence type="ECO:0000256" key="1">
    <source>
        <dbReference type="ARBA" id="ARBA00004571"/>
    </source>
</evidence>
<comment type="similarity">
    <text evidence="2">Belongs to the BexD/CtrA/VexA family.</text>
</comment>
<dbReference type="Pfam" id="PF22461">
    <property type="entry name" value="SLBB_2"/>
    <property type="match status" value="1"/>
</dbReference>
<dbReference type="Gene3D" id="3.30.1950.10">
    <property type="entry name" value="wza like domain"/>
    <property type="match status" value="1"/>
</dbReference>
<keyword evidence="7 15" id="KW-0732">Signal</keyword>
<keyword evidence="19" id="KW-1185">Reference proteome</keyword>
<dbReference type="InterPro" id="IPR049712">
    <property type="entry name" value="Poly_export"/>
</dbReference>
<feature type="domain" description="Polysaccharide export protein N-terminal" evidence="16">
    <location>
        <begin position="50"/>
        <end position="122"/>
    </location>
</feature>
<evidence type="ECO:0000256" key="2">
    <source>
        <dbReference type="ARBA" id="ARBA00009450"/>
    </source>
</evidence>
<evidence type="ECO:0000256" key="8">
    <source>
        <dbReference type="ARBA" id="ARBA00023047"/>
    </source>
</evidence>
<reference evidence="19" key="1">
    <citation type="journal article" date="2019" name="Int. J. Syst. Evol. Microbiol.">
        <title>The Global Catalogue of Microorganisms (GCM) 10K type strain sequencing project: providing services to taxonomists for standard genome sequencing and annotation.</title>
        <authorList>
            <consortium name="The Broad Institute Genomics Platform"/>
            <consortium name="The Broad Institute Genome Sequencing Center for Infectious Disease"/>
            <person name="Wu L."/>
            <person name="Ma J."/>
        </authorList>
    </citation>
    <scope>NUCLEOTIDE SEQUENCE [LARGE SCALE GENOMIC DNA]</scope>
    <source>
        <strain evidence="19">JCM 18392</strain>
    </source>
</reference>
<feature type="chain" id="PRO_5045243989" description="Polysaccharide export protein" evidence="15">
    <location>
        <begin position="28"/>
        <end position="233"/>
    </location>
</feature>
<feature type="domain" description="SLBB" evidence="17">
    <location>
        <begin position="128"/>
        <end position="207"/>
    </location>
</feature>
<organism evidence="18 19">
    <name type="scientific">Luteimonas vadosa</name>
    <dbReference type="NCBI Taxonomy" id="1165507"/>
    <lineage>
        <taxon>Bacteria</taxon>
        <taxon>Pseudomonadati</taxon>
        <taxon>Pseudomonadota</taxon>
        <taxon>Gammaproteobacteria</taxon>
        <taxon>Lysobacterales</taxon>
        <taxon>Lysobacteraceae</taxon>
        <taxon>Luteimonas</taxon>
    </lineage>
</organism>
<evidence type="ECO:0000256" key="7">
    <source>
        <dbReference type="ARBA" id="ARBA00022729"/>
    </source>
</evidence>
<dbReference type="RefSeq" id="WP_425563020.1">
    <property type="nucleotide sequence ID" value="NZ_BAABJY010000001.1"/>
</dbReference>
<evidence type="ECO:0000256" key="11">
    <source>
        <dbReference type="ARBA" id="ARBA00023136"/>
    </source>
</evidence>
<evidence type="ECO:0000256" key="14">
    <source>
        <dbReference type="ARBA" id="ARBA00023288"/>
    </source>
</evidence>
<evidence type="ECO:0000313" key="18">
    <source>
        <dbReference type="EMBL" id="GAA4854169.1"/>
    </source>
</evidence>
<evidence type="ECO:0000256" key="10">
    <source>
        <dbReference type="ARBA" id="ARBA00023114"/>
    </source>
</evidence>
<dbReference type="EMBL" id="BAABJY010000001">
    <property type="protein sequence ID" value="GAA4854169.1"/>
    <property type="molecule type" value="Genomic_DNA"/>
</dbReference>
<dbReference type="InterPro" id="IPR003715">
    <property type="entry name" value="Poly_export_N"/>
</dbReference>
<protein>
    <recommendedName>
        <fullName evidence="20">Polysaccharide export protein</fullName>
    </recommendedName>
</protein>
<keyword evidence="12" id="KW-0564">Palmitate</keyword>
<evidence type="ECO:0000256" key="9">
    <source>
        <dbReference type="ARBA" id="ARBA00023065"/>
    </source>
</evidence>
<evidence type="ECO:0008006" key="20">
    <source>
        <dbReference type="Google" id="ProtNLM"/>
    </source>
</evidence>
<dbReference type="Proteomes" id="UP001501323">
    <property type="component" value="Unassembled WGS sequence"/>
</dbReference>
<keyword evidence="13" id="KW-0998">Cell outer membrane</keyword>
<evidence type="ECO:0000256" key="15">
    <source>
        <dbReference type="SAM" id="SignalP"/>
    </source>
</evidence>
<name>A0ABP9DPH9_9GAMM</name>
<evidence type="ECO:0000256" key="12">
    <source>
        <dbReference type="ARBA" id="ARBA00023139"/>
    </source>
</evidence>
<keyword evidence="3" id="KW-0813">Transport</keyword>
<keyword evidence="4" id="KW-1134">Transmembrane beta strand</keyword>
<evidence type="ECO:0000259" key="17">
    <source>
        <dbReference type="Pfam" id="PF22461"/>
    </source>
</evidence>
<evidence type="ECO:0000256" key="5">
    <source>
        <dbReference type="ARBA" id="ARBA00022597"/>
    </source>
</evidence>
<dbReference type="Pfam" id="PF02563">
    <property type="entry name" value="Poly_export"/>
    <property type="match status" value="1"/>
</dbReference>
<evidence type="ECO:0000313" key="19">
    <source>
        <dbReference type="Proteomes" id="UP001501323"/>
    </source>
</evidence>
<keyword evidence="6" id="KW-0812">Transmembrane</keyword>
<feature type="signal peptide" evidence="15">
    <location>
        <begin position="1"/>
        <end position="27"/>
    </location>
</feature>
<accession>A0ABP9DPH9</accession>
<comment type="subcellular location">
    <subcellularLocation>
        <location evidence="1">Cell outer membrane</location>
        <topology evidence="1">Multi-pass membrane protein</topology>
    </subcellularLocation>
</comment>
<keyword evidence="11" id="KW-0472">Membrane</keyword>
<evidence type="ECO:0000256" key="13">
    <source>
        <dbReference type="ARBA" id="ARBA00023237"/>
    </source>
</evidence>
<proteinExistence type="inferred from homology"/>
<keyword evidence="5" id="KW-0762">Sugar transport</keyword>
<dbReference type="PANTHER" id="PTHR33619">
    <property type="entry name" value="POLYSACCHARIDE EXPORT PROTEIN GFCE-RELATED"/>
    <property type="match status" value="1"/>
</dbReference>
<gene>
    <name evidence="18" type="ORF">GCM10023332_01830</name>
</gene>
<keyword evidence="9" id="KW-0406">Ion transport</keyword>
<comment type="caution">
    <text evidence="18">The sequence shown here is derived from an EMBL/GenBank/DDBJ whole genome shotgun (WGS) entry which is preliminary data.</text>
</comment>
<evidence type="ECO:0000256" key="4">
    <source>
        <dbReference type="ARBA" id="ARBA00022452"/>
    </source>
</evidence>
<evidence type="ECO:0000259" key="16">
    <source>
        <dbReference type="Pfam" id="PF02563"/>
    </source>
</evidence>